<sequence>MMRFPRPGCWYRFTSADWQFIRDALAMTQREKESLVSLLDDPDTVRMILDHPKLFEALLVSRQAAFLSPELFFYVTVRHTLKRVGVDDLEVADYIASVCADFGLPATAAQNLPERKLESLYSIDYISALENADSHQRFFIHVQCANQFMVLTSLYPDFLRYRAERRGAPKLEFYEQVVVSHLEAAGRHALAEEFALDDTLAHVAQVYPPARRAMNHTVREYLSLGA</sequence>
<evidence type="ECO:0000313" key="2">
    <source>
        <dbReference type="Proteomes" id="UP000190774"/>
    </source>
</evidence>
<accession>A0A1T4YBX9</accession>
<name>A0A1T4YBX9_9BACT</name>
<reference evidence="2" key="1">
    <citation type="submission" date="2017-02" db="EMBL/GenBank/DDBJ databases">
        <authorList>
            <person name="Varghese N."/>
            <person name="Submissions S."/>
        </authorList>
    </citation>
    <scope>NUCLEOTIDE SEQUENCE [LARGE SCALE GENOMIC DNA]</scope>
    <source>
        <strain evidence="2">ATCC 700200</strain>
    </source>
</reference>
<protein>
    <submittedName>
        <fullName evidence="1">Uncharacterized protein</fullName>
    </submittedName>
</protein>
<dbReference type="RefSeq" id="WP_176159448.1">
    <property type="nucleotide sequence ID" value="NZ_FUYE01000009.1"/>
</dbReference>
<gene>
    <name evidence="1" type="ORF">SAMN02745166_02914</name>
</gene>
<dbReference type="Proteomes" id="UP000190774">
    <property type="component" value="Unassembled WGS sequence"/>
</dbReference>
<dbReference type="EMBL" id="FUYE01000009">
    <property type="protein sequence ID" value="SKA99347.1"/>
    <property type="molecule type" value="Genomic_DNA"/>
</dbReference>
<dbReference type="AlphaFoldDB" id="A0A1T4YBX9"/>
<organism evidence="1 2">
    <name type="scientific">Prosthecobacter debontii</name>
    <dbReference type="NCBI Taxonomy" id="48467"/>
    <lineage>
        <taxon>Bacteria</taxon>
        <taxon>Pseudomonadati</taxon>
        <taxon>Verrucomicrobiota</taxon>
        <taxon>Verrucomicrobiia</taxon>
        <taxon>Verrucomicrobiales</taxon>
        <taxon>Verrucomicrobiaceae</taxon>
        <taxon>Prosthecobacter</taxon>
    </lineage>
</organism>
<keyword evidence="2" id="KW-1185">Reference proteome</keyword>
<proteinExistence type="predicted"/>
<evidence type="ECO:0000313" key="1">
    <source>
        <dbReference type="EMBL" id="SKA99347.1"/>
    </source>
</evidence>
<dbReference type="STRING" id="48467.SAMN02745166_02914"/>